<protein>
    <submittedName>
        <fullName evidence="1">Helix-turn-helix domain-containing protein</fullName>
    </submittedName>
</protein>
<dbReference type="Proteomes" id="UP001432251">
    <property type="component" value="Chromosome"/>
</dbReference>
<evidence type="ECO:0000313" key="1">
    <source>
        <dbReference type="EMBL" id="WWQ68459.1"/>
    </source>
</evidence>
<name>A0ACD5AMP1_9ACTN</name>
<accession>A0ACD5AMP1</accession>
<organism evidence="1 2">
    <name type="scientific">Streptomyces citrinus</name>
    <dbReference type="NCBI Taxonomy" id="3118173"/>
    <lineage>
        <taxon>Bacteria</taxon>
        <taxon>Bacillati</taxon>
        <taxon>Actinomycetota</taxon>
        <taxon>Actinomycetes</taxon>
        <taxon>Kitasatosporales</taxon>
        <taxon>Streptomycetaceae</taxon>
        <taxon>Streptomyces</taxon>
    </lineage>
</organism>
<sequence>MRRRCEELRRAVAAACPGHAVAVAAGTVRDDFAELHLSHSQALGTLALGRELDGAAGSFIRLHEDSGVYRLLDQLPATELRALVDDALGPLLRYDTRHDGSLVHSLGVYLRHDRNGVEAAEELHVHYNTLRYRLKQIERLTGAPDKDPMRRLQTELAVHAHRLLRARAR</sequence>
<gene>
    <name evidence="1" type="ORF">V2W30_37425</name>
</gene>
<proteinExistence type="predicted"/>
<evidence type="ECO:0000313" key="2">
    <source>
        <dbReference type="Proteomes" id="UP001432251"/>
    </source>
</evidence>
<dbReference type="EMBL" id="CP146022">
    <property type="protein sequence ID" value="WWQ68459.1"/>
    <property type="molecule type" value="Genomic_DNA"/>
</dbReference>
<reference evidence="1" key="1">
    <citation type="journal article" date="2025" name="Int. J. Syst. Evol. Microbiol.">
        <title>Streptomyces citrinus sp. nov., with yellow diffusible pigment.</title>
        <authorList>
            <person name="He Y."/>
            <person name="Yang E."/>
            <person name="Xu J."/>
            <person name="Sun Y."/>
            <person name="Sun L."/>
        </authorList>
    </citation>
    <scope>NUCLEOTIDE SEQUENCE</scope>
    <source>
        <strain evidence="1">Q6</strain>
    </source>
</reference>
<keyword evidence="2" id="KW-1185">Reference proteome</keyword>